<keyword evidence="3" id="KW-1185">Reference proteome</keyword>
<sequence length="88" mass="9971">MSYPLSSIFTDVTATAMQLEYPLTKQYRRCFDPIAASCHGILLFAIDNVSVVLWNPSIRKFTKLPSLEESLYGYGFSFGYDHSGDSYK</sequence>
<evidence type="ECO:0000313" key="3">
    <source>
        <dbReference type="Proteomes" id="UP000265520"/>
    </source>
</evidence>
<protein>
    <submittedName>
        <fullName evidence="2">F-box protein</fullName>
    </submittedName>
</protein>
<dbReference type="Proteomes" id="UP000265520">
    <property type="component" value="Unassembled WGS sequence"/>
</dbReference>
<evidence type="ECO:0000259" key="1">
    <source>
        <dbReference type="Pfam" id="PF08268"/>
    </source>
</evidence>
<reference evidence="2 3" key="1">
    <citation type="journal article" date="2018" name="Front. Plant Sci.">
        <title>Red Clover (Trifolium pratense) and Zigzag Clover (T. medium) - A Picture of Genomic Similarities and Differences.</title>
        <authorList>
            <person name="Dluhosova J."/>
            <person name="Istvanek J."/>
            <person name="Nedelnik J."/>
            <person name="Repkova J."/>
        </authorList>
    </citation>
    <scope>NUCLEOTIDE SEQUENCE [LARGE SCALE GENOMIC DNA]</scope>
    <source>
        <strain evidence="3">cv. 10/8</strain>
        <tissue evidence="2">Leaf</tissue>
    </source>
</reference>
<proteinExistence type="predicted"/>
<comment type="caution">
    <text evidence="2">The sequence shown here is derived from an EMBL/GenBank/DDBJ whole genome shotgun (WGS) entry which is preliminary data.</text>
</comment>
<evidence type="ECO:0000313" key="2">
    <source>
        <dbReference type="EMBL" id="MCI36115.1"/>
    </source>
</evidence>
<dbReference type="AlphaFoldDB" id="A0A392RKF1"/>
<feature type="domain" description="F-box associated beta-propeller type 3" evidence="1">
    <location>
        <begin position="22"/>
        <end position="88"/>
    </location>
</feature>
<feature type="non-terminal residue" evidence="2">
    <location>
        <position position="88"/>
    </location>
</feature>
<dbReference type="Pfam" id="PF08268">
    <property type="entry name" value="FBA_3"/>
    <property type="match status" value="1"/>
</dbReference>
<name>A0A392RKF1_9FABA</name>
<accession>A0A392RKF1</accession>
<organism evidence="2 3">
    <name type="scientific">Trifolium medium</name>
    <dbReference type="NCBI Taxonomy" id="97028"/>
    <lineage>
        <taxon>Eukaryota</taxon>
        <taxon>Viridiplantae</taxon>
        <taxon>Streptophyta</taxon>
        <taxon>Embryophyta</taxon>
        <taxon>Tracheophyta</taxon>
        <taxon>Spermatophyta</taxon>
        <taxon>Magnoliopsida</taxon>
        <taxon>eudicotyledons</taxon>
        <taxon>Gunneridae</taxon>
        <taxon>Pentapetalae</taxon>
        <taxon>rosids</taxon>
        <taxon>fabids</taxon>
        <taxon>Fabales</taxon>
        <taxon>Fabaceae</taxon>
        <taxon>Papilionoideae</taxon>
        <taxon>50 kb inversion clade</taxon>
        <taxon>NPAAA clade</taxon>
        <taxon>Hologalegina</taxon>
        <taxon>IRL clade</taxon>
        <taxon>Trifolieae</taxon>
        <taxon>Trifolium</taxon>
    </lineage>
</organism>
<dbReference type="EMBL" id="LXQA010230557">
    <property type="protein sequence ID" value="MCI36115.1"/>
    <property type="molecule type" value="Genomic_DNA"/>
</dbReference>
<dbReference type="InterPro" id="IPR013187">
    <property type="entry name" value="F-box-assoc_dom_typ3"/>
</dbReference>